<keyword evidence="2" id="KW-0442">Lipid degradation</keyword>
<evidence type="ECO:0000256" key="2">
    <source>
        <dbReference type="PIRNR" id="PIRNR000862"/>
    </source>
</evidence>
<keyword evidence="2" id="KW-0378">Hydrolase</keyword>
<dbReference type="Gene3D" id="3.40.50.1820">
    <property type="entry name" value="alpha/beta hydrolase"/>
    <property type="match status" value="1"/>
</dbReference>
<keyword evidence="4" id="KW-0732">Signal</keyword>
<dbReference type="InterPro" id="IPR029058">
    <property type="entry name" value="AB_hydrolase_fold"/>
</dbReference>
<feature type="chain" id="PRO_5023881461" description="Lipase" evidence="4">
    <location>
        <begin position="22"/>
        <end position="410"/>
    </location>
</feature>
<evidence type="ECO:0000256" key="4">
    <source>
        <dbReference type="SAM" id="SignalP"/>
    </source>
</evidence>
<feature type="active site" description="Nucleophile" evidence="3">
    <location>
        <position position="183"/>
    </location>
</feature>
<comment type="similarity">
    <text evidence="1 2">Belongs to the AB hydrolase superfamily. Lipase family.</text>
</comment>
<feature type="domain" description="Partial AB-hydrolase lipase" evidence="5">
    <location>
        <begin position="47"/>
        <end position="108"/>
    </location>
</feature>
<feature type="active site" description="Charge relay system" evidence="3">
    <location>
        <position position="353"/>
    </location>
</feature>
<evidence type="ECO:0000256" key="3">
    <source>
        <dbReference type="PIRSR" id="PIRSR000862-1"/>
    </source>
</evidence>
<dbReference type="PIRSF" id="PIRSF000862">
    <property type="entry name" value="Steryl_ester_lip"/>
    <property type="match status" value="1"/>
</dbReference>
<feature type="active site" description="Charge relay system" evidence="3">
    <location>
        <position position="386"/>
    </location>
</feature>
<evidence type="ECO:0000313" key="6">
    <source>
        <dbReference type="EMBL" id="KAA8524764.1"/>
    </source>
</evidence>
<keyword evidence="7" id="KW-1185">Reference proteome</keyword>
<evidence type="ECO:0000256" key="1">
    <source>
        <dbReference type="ARBA" id="ARBA00010701"/>
    </source>
</evidence>
<dbReference type="AlphaFoldDB" id="A0A5J5A3H2"/>
<dbReference type="GO" id="GO:0016788">
    <property type="term" value="F:hydrolase activity, acting on ester bonds"/>
    <property type="evidence" value="ECO:0007669"/>
    <property type="project" value="InterPro"/>
</dbReference>
<name>A0A5J5A3H2_9ASTE</name>
<proteinExistence type="inferred from homology"/>
<dbReference type="FunFam" id="3.40.50.1820:FF:000126">
    <property type="entry name" value="Lipase"/>
    <property type="match status" value="1"/>
</dbReference>
<gene>
    <name evidence="6" type="ORF">F0562_011187</name>
</gene>
<protein>
    <recommendedName>
        <fullName evidence="2">Lipase</fullName>
    </recommendedName>
</protein>
<sequence length="410" mass="45129">MASITTILILVILFSLSAAGARTKQSINGHDGMFVSPLVANDGICKSMVETQGYVCEEHTVLYTVTTQDGYILSLQRIPVGRSGKKPDKPPVLLQHGLIVDAVTWLINSPEESLAFILADSGFDVWLANTRGTNYSRGHTSLSPNDPAYWDWSWDELVTYDLPASFQYVHNQTGQKLHYVGHSLGTLIAFAAFSQAKLLNILRSAALLCPIAYLGQIPSPLARSIAETYIAEDLYSLGFNEFDPRGEVVIKLLEVICSEPGNNCADLLTAFTGQNCCLNSSKADVFLNHEPQSTATKNIIHLSQMIRGGTIAMYDYGGEDENNIHYRQPTPPVYNVSSIPNDLPLFLSYGGQDILSGVKDVQTLLDSLVDHDADKLVVQYREDYAHADFILGVNAKQVVYDPLMAFFELQ</sequence>
<feature type="signal peptide" evidence="4">
    <location>
        <begin position="1"/>
        <end position="21"/>
    </location>
</feature>
<dbReference type="GO" id="GO:0016042">
    <property type="term" value="P:lipid catabolic process"/>
    <property type="evidence" value="ECO:0007669"/>
    <property type="project" value="UniProtKB-KW"/>
</dbReference>
<dbReference type="SUPFAM" id="SSF53474">
    <property type="entry name" value="alpha/beta-Hydrolases"/>
    <property type="match status" value="1"/>
</dbReference>
<dbReference type="OrthoDB" id="9974421at2759"/>
<evidence type="ECO:0000313" key="7">
    <source>
        <dbReference type="Proteomes" id="UP000325577"/>
    </source>
</evidence>
<organism evidence="6 7">
    <name type="scientific">Nyssa sinensis</name>
    <dbReference type="NCBI Taxonomy" id="561372"/>
    <lineage>
        <taxon>Eukaryota</taxon>
        <taxon>Viridiplantae</taxon>
        <taxon>Streptophyta</taxon>
        <taxon>Embryophyta</taxon>
        <taxon>Tracheophyta</taxon>
        <taxon>Spermatophyta</taxon>
        <taxon>Magnoliopsida</taxon>
        <taxon>eudicotyledons</taxon>
        <taxon>Gunneridae</taxon>
        <taxon>Pentapetalae</taxon>
        <taxon>asterids</taxon>
        <taxon>Cornales</taxon>
        <taxon>Nyssaceae</taxon>
        <taxon>Nyssa</taxon>
    </lineage>
</organism>
<dbReference type="InterPro" id="IPR006693">
    <property type="entry name" value="AB_hydrolase_lipase"/>
</dbReference>
<dbReference type="InterPro" id="IPR025483">
    <property type="entry name" value="Lipase_euk"/>
</dbReference>
<accession>A0A5J5A3H2</accession>
<dbReference type="Pfam" id="PF04083">
    <property type="entry name" value="Abhydro_lipase"/>
    <property type="match status" value="1"/>
</dbReference>
<keyword evidence="2" id="KW-0443">Lipid metabolism</keyword>
<reference evidence="6 7" key="1">
    <citation type="submission" date="2019-09" db="EMBL/GenBank/DDBJ databases">
        <title>A chromosome-level genome assembly of the Chinese tupelo Nyssa sinensis.</title>
        <authorList>
            <person name="Yang X."/>
            <person name="Kang M."/>
            <person name="Yang Y."/>
            <person name="Xiong H."/>
            <person name="Wang M."/>
            <person name="Zhang Z."/>
            <person name="Wang Z."/>
            <person name="Wu H."/>
            <person name="Ma T."/>
            <person name="Liu J."/>
            <person name="Xi Z."/>
        </authorList>
    </citation>
    <scope>NUCLEOTIDE SEQUENCE [LARGE SCALE GENOMIC DNA]</scope>
    <source>
        <strain evidence="6">J267</strain>
        <tissue evidence="6">Leaf</tissue>
    </source>
</reference>
<dbReference type="PANTHER" id="PTHR11005">
    <property type="entry name" value="LYSOSOMAL ACID LIPASE-RELATED"/>
    <property type="match status" value="1"/>
</dbReference>
<dbReference type="Proteomes" id="UP000325577">
    <property type="component" value="Linkage Group LG4"/>
</dbReference>
<dbReference type="EMBL" id="CM018047">
    <property type="protein sequence ID" value="KAA8524764.1"/>
    <property type="molecule type" value="Genomic_DNA"/>
</dbReference>
<evidence type="ECO:0000259" key="5">
    <source>
        <dbReference type="Pfam" id="PF04083"/>
    </source>
</evidence>